<sequence length="134" mass="15174">MSYRSIEDLIENFSLFDDWEGRYQYLIDLGNDVEPMDDALKTDATEVKGCVSKVWLYHNQDSTGAFHFHADSDGKITRGLVYIVLCAYEGKTAGQIRSINIDDAFTKLGLDEHLSPNRRNGFFAMVERIKSLAG</sequence>
<name>A0A2W5MUB3_9BACT</name>
<evidence type="ECO:0000259" key="2">
    <source>
        <dbReference type="Pfam" id="PF02657"/>
    </source>
</evidence>
<evidence type="ECO:0000313" key="3">
    <source>
        <dbReference type="EMBL" id="PZQ43978.1"/>
    </source>
</evidence>
<dbReference type="AlphaFoldDB" id="A0A2W5MUB3"/>
<accession>A0A2W5MUB3</accession>
<feature type="domain" description="Fe-S metabolism associated" evidence="2">
    <location>
        <begin position="10"/>
        <end position="131"/>
    </location>
</feature>
<evidence type="ECO:0000313" key="4">
    <source>
        <dbReference type="Proteomes" id="UP000249417"/>
    </source>
</evidence>
<dbReference type="Pfam" id="PF02657">
    <property type="entry name" value="SufE"/>
    <property type="match status" value="1"/>
</dbReference>
<dbReference type="PANTHER" id="PTHR43597">
    <property type="entry name" value="SULFUR ACCEPTOR PROTEIN CSDE"/>
    <property type="match status" value="1"/>
</dbReference>
<dbReference type="SUPFAM" id="SSF82649">
    <property type="entry name" value="SufE/NifU"/>
    <property type="match status" value="1"/>
</dbReference>
<dbReference type="Proteomes" id="UP000249417">
    <property type="component" value="Unassembled WGS sequence"/>
</dbReference>
<dbReference type="InterPro" id="IPR003808">
    <property type="entry name" value="Fe-S_metab-assoc_dom"/>
</dbReference>
<comment type="similarity">
    <text evidence="1">Belongs to the SufE family.</text>
</comment>
<dbReference type="EMBL" id="QFQB01000117">
    <property type="protein sequence ID" value="PZQ43978.1"/>
    <property type="molecule type" value="Genomic_DNA"/>
</dbReference>
<evidence type="ECO:0000256" key="1">
    <source>
        <dbReference type="ARBA" id="ARBA00010282"/>
    </source>
</evidence>
<dbReference type="PANTHER" id="PTHR43597:SF5">
    <property type="entry name" value="SUFE-LIKE PROTEIN 2, CHLOROPLASTIC"/>
    <property type="match status" value="1"/>
</dbReference>
<organism evidence="3 4">
    <name type="scientific">Micavibrio aeruginosavorus</name>
    <dbReference type="NCBI Taxonomy" id="349221"/>
    <lineage>
        <taxon>Bacteria</taxon>
        <taxon>Pseudomonadati</taxon>
        <taxon>Bdellovibrionota</taxon>
        <taxon>Bdellovibrionia</taxon>
        <taxon>Bdellovibrionales</taxon>
        <taxon>Pseudobdellovibrionaceae</taxon>
        <taxon>Micavibrio</taxon>
    </lineage>
</organism>
<reference evidence="3 4" key="1">
    <citation type="submission" date="2017-08" db="EMBL/GenBank/DDBJ databases">
        <title>Infants hospitalized years apart are colonized by the same room-sourced microbial strains.</title>
        <authorList>
            <person name="Brooks B."/>
            <person name="Olm M.R."/>
            <person name="Firek B.A."/>
            <person name="Baker R."/>
            <person name="Thomas B.C."/>
            <person name="Morowitz M.J."/>
            <person name="Banfield J.F."/>
        </authorList>
    </citation>
    <scope>NUCLEOTIDE SEQUENCE [LARGE SCALE GENOMIC DNA]</scope>
    <source>
        <strain evidence="3">S2_005_002_R2_29</strain>
    </source>
</reference>
<comment type="caution">
    <text evidence="3">The sequence shown here is derived from an EMBL/GenBank/DDBJ whole genome shotgun (WGS) entry which is preliminary data.</text>
</comment>
<proteinExistence type="inferred from homology"/>
<dbReference type="Gene3D" id="3.90.1010.10">
    <property type="match status" value="1"/>
</dbReference>
<protein>
    <submittedName>
        <fullName evidence="3">Fe-S cluster assembly protein SufE</fullName>
    </submittedName>
</protein>
<gene>
    <name evidence="3" type="ORF">DI551_11035</name>
</gene>